<organism evidence="2 3">
    <name type="scientific">Moheibacter lacus</name>
    <dbReference type="NCBI Taxonomy" id="2745851"/>
    <lineage>
        <taxon>Bacteria</taxon>
        <taxon>Pseudomonadati</taxon>
        <taxon>Bacteroidota</taxon>
        <taxon>Flavobacteriia</taxon>
        <taxon>Flavobacteriales</taxon>
        <taxon>Weeksellaceae</taxon>
        <taxon>Moheibacter</taxon>
    </lineage>
</organism>
<feature type="region of interest" description="Disordered" evidence="1">
    <location>
        <begin position="37"/>
        <end position="57"/>
    </location>
</feature>
<name>A0A838ZS96_9FLAO</name>
<dbReference type="EMBL" id="JACDZE010000002">
    <property type="protein sequence ID" value="MBA5629883.1"/>
    <property type="molecule type" value="Genomic_DNA"/>
</dbReference>
<keyword evidence="3" id="KW-1185">Reference proteome</keyword>
<dbReference type="Proteomes" id="UP000552241">
    <property type="component" value="Unassembled WGS sequence"/>
</dbReference>
<evidence type="ECO:0000313" key="2">
    <source>
        <dbReference type="EMBL" id="MBA5629883.1"/>
    </source>
</evidence>
<evidence type="ECO:0000313" key="3">
    <source>
        <dbReference type="Proteomes" id="UP000552241"/>
    </source>
</evidence>
<reference evidence="2 3" key="1">
    <citation type="submission" date="2020-07" db="EMBL/GenBank/DDBJ databases">
        <title>Moheibacter lacus sp. nov., a member of the family Flavobacteriaceae isolated from freshwater lake sediment.</title>
        <authorList>
            <person name="Liu Y."/>
        </authorList>
    </citation>
    <scope>NUCLEOTIDE SEQUENCE [LARGE SCALE GENOMIC DNA]</scope>
    <source>
        <strain evidence="2 3">BDHS18</strain>
    </source>
</reference>
<sequence>MSLKEEIKNKIIEIEKEGINGLKEMFQTYAEAADIDEEATHDPEDFSQQDQSRDSARNLEVRINRAKMELDSFINLDFSPKSVVEPGALVLTETLNFFIGISVKPFDHDGKKFIGLNTEAPIYSAIVGKKAGDAVEFNGQKYRIIEVI</sequence>
<dbReference type="AlphaFoldDB" id="A0A838ZS96"/>
<comment type="caution">
    <text evidence="2">The sequence shown here is derived from an EMBL/GenBank/DDBJ whole genome shotgun (WGS) entry which is preliminary data.</text>
</comment>
<proteinExistence type="predicted"/>
<gene>
    <name evidence="2" type="ORF">HU137_08895</name>
</gene>
<dbReference type="RefSeq" id="WP_182043491.1">
    <property type="nucleotide sequence ID" value="NZ_JACDZE010000002.1"/>
</dbReference>
<evidence type="ECO:0008006" key="4">
    <source>
        <dbReference type="Google" id="ProtNLM"/>
    </source>
</evidence>
<accession>A0A838ZS96</accession>
<protein>
    <recommendedName>
        <fullName evidence="4">Transcription elongation factor, GreA/GreB family</fullName>
    </recommendedName>
</protein>
<evidence type="ECO:0000256" key="1">
    <source>
        <dbReference type="SAM" id="MobiDB-lite"/>
    </source>
</evidence>